<dbReference type="InterPro" id="IPR051600">
    <property type="entry name" value="Beta-PGM-like"/>
</dbReference>
<dbReference type="EMBL" id="FQUM01000002">
    <property type="protein sequence ID" value="SHE73286.1"/>
    <property type="molecule type" value="Genomic_DNA"/>
</dbReference>
<evidence type="ECO:0000256" key="2">
    <source>
        <dbReference type="ARBA" id="ARBA00006171"/>
    </source>
</evidence>
<sequence length="214" mass="24351">MKYNCVIFDNDGVLIDSEIISNKVMVEMAKDLGVLIDLDYAMEHFSGESLKSIMEYIEKQGRCNLPEDFERHFRQKTYKAFETDLAPVKGVKEILERLTVPFCVASSGPREKIELSLTATRLIGFFSGRIFSSYDIGSWKPDPEIFLYAAREMGFKPHECVVIEDSIAGVKAAKNGGFNVFAFAKENNRREFEKLEATTFFSMEKLAMLLHLNS</sequence>
<dbReference type="InterPro" id="IPR023214">
    <property type="entry name" value="HAD_sf"/>
</dbReference>
<proteinExistence type="inferred from homology"/>
<comment type="similarity">
    <text evidence="2">Belongs to the HAD-like hydrolase superfamily. CbbY/CbbZ/Gph/YieH family.</text>
</comment>
<evidence type="ECO:0000256" key="1">
    <source>
        <dbReference type="ARBA" id="ARBA00001946"/>
    </source>
</evidence>
<dbReference type="Pfam" id="PF00702">
    <property type="entry name" value="Hydrolase"/>
    <property type="match status" value="1"/>
</dbReference>
<dbReference type="Proteomes" id="UP000184164">
    <property type="component" value="Unassembled WGS sequence"/>
</dbReference>
<dbReference type="SFLD" id="SFLDG01135">
    <property type="entry name" value="C1.5.6:_HAD__Beta-PGM__Phospha"/>
    <property type="match status" value="1"/>
</dbReference>
<dbReference type="InterPro" id="IPR006439">
    <property type="entry name" value="HAD-SF_hydro_IA"/>
</dbReference>
<reference evidence="5 6" key="1">
    <citation type="submission" date="2016-11" db="EMBL/GenBank/DDBJ databases">
        <authorList>
            <person name="Jaros S."/>
            <person name="Januszkiewicz K."/>
            <person name="Wedrychowicz H."/>
        </authorList>
    </citation>
    <scope>NUCLEOTIDE SEQUENCE [LARGE SCALE GENOMIC DNA]</scope>
    <source>
        <strain evidence="5 6">DSM 26910</strain>
    </source>
</reference>
<dbReference type="GO" id="GO:0003824">
    <property type="term" value="F:catalytic activity"/>
    <property type="evidence" value="ECO:0007669"/>
    <property type="project" value="UniProtKB-ARBA"/>
</dbReference>
<accession>A0A1M4VWE6</accession>
<protein>
    <submittedName>
        <fullName evidence="5">Haloacid dehalogenase superfamily, subfamily IA, variant 3 with third motif having DD or ED/haloacid dehalogenase superfamily, subfamily IA, variant 1 with third motif having Dx(3-4)D or Dx(3-4)E</fullName>
    </submittedName>
</protein>
<dbReference type="InterPro" id="IPR036412">
    <property type="entry name" value="HAD-like_sf"/>
</dbReference>
<evidence type="ECO:0000313" key="6">
    <source>
        <dbReference type="Proteomes" id="UP000184164"/>
    </source>
</evidence>
<dbReference type="GO" id="GO:0046872">
    <property type="term" value="F:metal ion binding"/>
    <property type="evidence" value="ECO:0007669"/>
    <property type="project" value="UniProtKB-KW"/>
</dbReference>
<dbReference type="InterPro" id="IPR023198">
    <property type="entry name" value="PGP-like_dom2"/>
</dbReference>
<organism evidence="5 6">
    <name type="scientific">Mariniphaga anaerophila</name>
    <dbReference type="NCBI Taxonomy" id="1484053"/>
    <lineage>
        <taxon>Bacteria</taxon>
        <taxon>Pseudomonadati</taxon>
        <taxon>Bacteroidota</taxon>
        <taxon>Bacteroidia</taxon>
        <taxon>Marinilabiliales</taxon>
        <taxon>Prolixibacteraceae</taxon>
        <taxon>Mariniphaga</taxon>
    </lineage>
</organism>
<dbReference type="PANTHER" id="PTHR46193">
    <property type="entry name" value="6-PHOSPHOGLUCONATE PHOSPHATASE"/>
    <property type="match status" value="1"/>
</dbReference>
<name>A0A1M4VWE6_9BACT</name>
<dbReference type="PRINTS" id="PR00413">
    <property type="entry name" value="HADHALOGNASE"/>
</dbReference>
<dbReference type="Gene3D" id="3.40.50.1000">
    <property type="entry name" value="HAD superfamily/HAD-like"/>
    <property type="match status" value="1"/>
</dbReference>
<dbReference type="STRING" id="1484053.SAMN05444274_102234"/>
<dbReference type="NCBIfam" id="TIGR01509">
    <property type="entry name" value="HAD-SF-IA-v3"/>
    <property type="match status" value="1"/>
</dbReference>
<keyword evidence="6" id="KW-1185">Reference proteome</keyword>
<evidence type="ECO:0000256" key="4">
    <source>
        <dbReference type="ARBA" id="ARBA00022842"/>
    </source>
</evidence>
<evidence type="ECO:0000313" key="5">
    <source>
        <dbReference type="EMBL" id="SHE73286.1"/>
    </source>
</evidence>
<comment type="cofactor">
    <cofactor evidence="1">
        <name>Mg(2+)</name>
        <dbReference type="ChEBI" id="CHEBI:18420"/>
    </cofactor>
</comment>
<dbReference type="SFLD" id="SFLDG01129">
    <property type="entry name" value="C1.5:_HAD__Beta-PGM__Phosphata"/>
    <property type="match status" value="1"/>
</dbReference>
<dbReference type="RefSeq" id="WP_217651558.1">
    <property type="nucleotide sequence ID" value="NZ_FQUM01000002.1"/>
</dbReference>
<dbReference type="SFLD" id="SFLDS00003">
    <property type="entry name" value="Haloacid_Dehalogenase"/>
    <property type="match status" value="1"/>
</dbReference>
<dbReference type="CDD" id="cd07526">
    <property type="entry name" value="HAD_BPGM_like"/>
    <property type="match status" value="1"/>
</dbReference>
<dbReference type="SUPFAM" id="SSF56784">
    <property type="entry name" value="HAD-like"/>
    <property type="match status" value="1"/>
</dbReference>
<dbReference type="NCBIfam" id="TIGR01549">
    <property type="entry name" value="HAD-SF-IA-v1"/>
    <property type="match status" value="1"/>
</dbReference>
<keyword evidence="3" id="KW-0479">Metal-binding</keyword>
<gene>
    <name evidence="5" type="ORF">SAMN05444274_102234</name>
</gene>
<dbReference type="AlphaFoldDB" id="A0A1M4VWE6"/>
<keyword evidence="4" id="KW-0460">Magnesium</keyword>
<dbReference type="PANTHER" id="PTHR46193:SF10">
    <property type="entry name" value="6-PHOSPHOGLUCONATE PHOSPHATASE"/>
    <property type="match status" value="1"/>
</dbReference>
<evidence type="ECO:0000256" key="3">
    <source>
        <dbReference type="ARBA" id="ARBA00022723"/>
    </source>
</evidence>
<dbReference type="Gene3D" id="1.10.150.240">
    <property type="entry name" value="Putative phosphatase, domain 2"/>
    <property type="match status" value="1"/>
</dbReference>